<dbReference type="OrthoDB" id="337660at2759"/>
<keyword evidence="3" id="KW-1185">Reference proteome</keyword>
<dbReference type="SUPFAM" id="SSF53067">
    <property type="entry name" value="Actin-like ATPase domain"/>
    <property type="match status" value="2"/>
</dbReference>
<dbReference type="PANTHER" id="PTHR11937">
    <property type="entry name" value="ACTIN"/>
    <property type="match status" value="1"/>
</dbReference>
<dbReference type="InterPro" id="IPR043129">
    <property type="entry name" value="ATPase_NBD"/>
</dbReference>
<dbReference type="KEGG" id="lak:106160858"/>
<dbReference type="FunFam" id="3.30.420.40:FF:000075">
    <property type="entry name" value="Actin-related protein 10 homolog"/>
    <property type="match status" value="1"/>
</dbReference>
<evidence type="ECO:0000313" key="3">
    <source>
        <dbReference type="Proteomes" id="UP000085678"/>
    </source>
</evidence>
<dbReference type="RefSeq" id="XP_013393078.1">
    <property type="nucleotide sequence ID" value="XM_013537624.1"/>
</dbReference>
<sequence>MPLYEGISYAGDKNAVIIDIGTAYTKCGFSGETAPRCIVPSEIKRSSSGQVVKVHQYNTEEELYEILVDFIHMLYFRHVLVNPKDRRVVVCESLLTPTVFRDTLAKVLFEHYEVPSILYAPTHLVSLFTLGISSGLVMDAGFTETFVLPIYEGIPILKAWEAIPLGGKAIHRNLESKLMGSAVVKTQDAEERQLCSVVGSLSENILEDIKVRCCFVTKMERAKQIQKFMLQESGLTGESRVEAPKPPPDVEYPLDGDKILHIEGKIRENTCEVLFEQDNEEKSVATLILDSIIKCTKDMRKTLAENIVIMGGTAMLPGFLHRLQSELYDLLSKNKYKQQLAIKSFKFHQLPCKENCAAWLGGAMFGALEVLQNRSLSREQFQETGVIPDWSSLGFEEESEREEKPAVKR</sequence>
<accession>A0A1S3I4C6</accession>
<dbReference type="FunCoup" id="A0A1S3I4C6">
    <property type="interactions" value="1233"/>
</dbReference>
<gene>
    <name evidence="4" type="primary">LOC106160858</name>
</gene>
<proteinExistence type="inferred from homology"/>
<reference evidence="4" key="1">
    <citation type="submission" date="2025-08" db="UniProtKB">
        <authorList>
            <consortium name="RefSeq"/>
        </authorList>
    </citation>
    <scope>IDENTIFICATION</scope>
    <source>
        <tissue evidence="4">Gonads</tissue>
    </source>
</reference>
<dbReference type="InterPro" id="IPR004000">
    <property type="entry name" value="Actin"/>
</dbReference>
<organism evidence="3 4">
    <name type="scientific">Lingula anatina</name>
    <name type="common">Brachiopod</name>
    <name type="synonym">Lingula unguis</name>
    <dbReference type="NCBI Taxonomy" id="7574"/>
    <lineage>
        <taxon>Eukaryota</taxon>
        <taxon>Metazoa</taxon>
        <taxon>Spiralia</taxon>
        <taxon>Lophotrochozoa</taxon>
        <taxon>Brachiopoda</taxon>
        <taxon>Linguliformea</taxon>
        <taxon>Lingulata</taxon>
        <taxon>Lingulida</taxon>
        <taxon>Linguloidea</taxon>
        <taxon>Lingulidae</taxon>
        <taxon>Lingula</taxon>
    </lineage>
</organism>
<comment type="function">
    <text evidence="1">Actins are highly conserved proteins that are involved in various types of cell motility and are ubiquitously expressed in all eukaryotic cells.</text>
</comment>
<dbReference type="GeneID" id="106160858"/>
<name>A0A1S3I4C6_LINAN</name>
<dbReference type="CDD" id="cd10207">
    <property type="entry name" value="ASKHA_NBD_Arp10"/>
    <property type="match status" value="1"/>
</dbReference>
<evidence type="ECO:0000256" key="2">
    <source>
        <dbReference type="RuleBase" id="RU000487"/>
    </source>
</evidence>
<evidence type="ECO:0000313" key="4">
    <source>
        <dbReference type="RefSeq" id="XP_013393078.1"/>
    </source>
</evidence>
<dbReference type="InParanoid" id="A0A1S3I4C6"/>
<comment type="similarity">
    <text evidence="2">Belongs to the actin family.</text>
</comment>
<protein>
    <submittedName>
        <fullName evidence="4">Actin-related protein 10-like</fullName>
    </submittedName>
</protein>
<dbReference type="Gene3D" id="3.90.640.10">
    <property type="entry name" value="Actin, Chain A, domain 4"/>
    <property type="match status" value="1"/>
</dbReference>
<dbReference type="Gene3D" id="3.30.420.40">
    <property type="match status" value="2"/>
</dbReference>
<dbReference type="STRING" id="7574.A0A1S3I4C6"/>
<dbReference type="Proteomes" id="UP000085678">
    <property type="component" value="Unplaced"/>
</dbReference>
<dbReference type="SMART" id="SM00268">
    <property type="entry name" value="ACTIN"/>
    <property type="match status" value="1"/>
</dbReference>
<dbReference type="AlphaFoldDB" id="A0A1S3I4C6"/>
<dbReference type="Pfam" id="PF00022">
    <property type="entry name" value="Actin"/>
    <property type="match status" value="1"/>
</dbReference>
<evidence type="ECO:0000256" key="1">
    <source>
        <dbReference type="ARBA" id="ARBA00003520"/>
    </source>
</evidence>